<organism evidence="3 4">
    <name type="scientific">Hevea brasiliensis</name>
    <name type="common">Para rubber tree</name>
    <name type="synonym">Siphonia brasiliensis</name>
    <dbReference type="NCBI Taxonomy" id="3981"/>
    <lineage>
        <taxon>Eukaryota</taxon>
        <taxon>Viridiplantae</taxon>
        <taxon>Streptophyta</taxon>
        <taxon>Embryophyta</taxon>
        <taxon>Tracheophyta</taxon>
        <taxon>Spermatophyta</taxon>
        <taxon>Magnoliopsida</taxon>
        <taxon>eudicotyledons</taxon>
        <taxon>Gunneridae</taxon>
        <taxon>Pentapetalae</taxon>
        <taxon>rosids</taxon>
        <taxon>fabids</taxon>
        <taxon>Malpighiales</taxon>
        <taxon>Euphorbiaceae</taxon>
        <taxon>Crotonoideae</taxon>
        <taxon>Micrandreae</taxon>
        <taxon>Hevea</taxon>
    </lineage>
</organism>
<reference evidence="3" key="1">
    <citation type="journal article" date="2023" name="Plant Biotechnol. J.">
        <title>Chromosome-level wild Hevea brasiliensis genome provides new tools for genomic-assisted breeding and valuable loci to elevate rubber yield.</title>
        <authorList>
            <person name="Cheng H."/>
            <person name="Song X."/>
            <person name="Hu Y."/>
            <person name="Wu T."/>
            <person name="Yang Q."/>
            <person name="An Z."/>
            <person name="Feng S."/>
            <person name="Deng Z."/>
            <person name="Wu W."/>
            <person name="Zeng X."/>
            <person name="Tu M."/>
            <person name="Wang X."/>
            <person name="Huang H."/>
        </authorList>
    </citation>
    <scope>NUCLEOTIDE SEQUENCE</scope>
    <source>
        <strain evidence="3">MT/VB/25A 57/8</strain>
    </source>
</reference>
<dbReference type="Pfam" id="PF11282">
    <property type="entry name" value="DUF3082"/>
    <property type="match status" value="1"/>
</dbReference>
<evidence type="ECO:0000256" key="2">
    <source>
        <dbReference type="SAM" id="Phobius"/>
    </source>
</evidence>
<feature type="region of interest" description="Disordered" evidence="1">
    <location>
        <begin position="1"/>
        <end position="21"/>
    </location>
</feature>
<keyword evidence="2" id="KW-0472">Membrane</keyword>
<evidence type="ECO:0000256" key="1">
    <source>
        <dbReference type="SAM" id="MobiDB-lite"/>
    </source>
</evidence>
<keyword evidence="2" id="KW-1133">Transmembrane helix</keyword>
<evidence type="ECO:0000313" key="4">
    <source>
        <dbReference type="Proteomes" id="UP001174677"/>
    </source>
</evidence>
<dbReference type="InterPro" id="IPR021434">
    <property type="entry name" value="DUF3082"/>
</dbReference>
<gene>
    <name evidence="3" type="ORF">P3X46_005367</name>
</gene>
<proteinExistence type="predicted"/>
<accession>A0ABQ9N1Z7</accession>
<sequence>MITTGKLLSASPIPTTPEQEPKKETKVFKFGELQVEVTPVKANIGAVIGVAFGILSWELAQGIQSIPESSLQYLNDNAILLAKSLRGALLVLFYSSTFLSAFTSVGLFLLGRQLKSKEK</sequence>
<feature type="transmembrane region" description="Helical" evidence="2">
    <location>
        <begin position="88"/>
        <end position="110"/>
    </location>
</feature>
<dbReference type="PANTHER" id="PTHR36802:SF1">
    <property type="entry name" value="OS02G0815400 PROTEIN"/>
    <property type="match status" value="1"/>
</dbReference>
<name>A0ABQ9N1Z7_HEVBR</name>
<evidence type="ECO:0008006" key="5">
    <source>
        <dbReference type="Google" id="ProtNLM"/>
    </source>
</evidence>
<evidence type="ECO:0000313" key="3">
    <source>
        <dbReference type="EMBL" id="KAJ9185773.1"/>
    </source>
</evidence>
<dbReference type="EMBL" id="JARPOI010000003">
    <property type="protein sequence ID" value="KAJ9185773.1"/>
    <property type="molecule type" value="Genomic_DNA"/>
</dbReference>
<comment type="caution">
    <text evidence="3">The sequence shown here is derived from an EMBL/GenBank/DDBJ whole genome shotgun (WGS) entry which is preliminary data.</text>
</comment>
<keyword evidence="2" id="KW-0812">Transmembrane</keyword>
<dbReference type="PANTHER" id="PTHR36802">
    <property type="entry name" value="OS02G0815400 PROTEIN"/>
    <property type="match status" value="1"/>
</dbReference>
<keyword evidence="4" id="KW-1185">Reference proteome</keyword>
<dbReference type="Proteomes" id="UP001174677">
    <property type="component" value="Chromosome 3"/>
</dbReference>
<protein>
    <recommendedName>
        <fullName evidence="5">CASP-like protein</fullName>
    </recommendedName>
</protein>